<protein>
    <submittedName>
        <fullName evidence="4">139_t:CDS:1</fullName>
    </submittedName>
</protein>
<dbReference type="SUPFAM" id="SSF117281">
    <property type="entry name" value="Kelch motif"/>
    <property type="match status" value="1"/>
</dbReference>
<comment type="caution">
    <text evidence="4">The sequence shown here is derived from an EMBL/GenBank/DDBJ whole genome shotgun (WGS) entry which is preliminary data.</text>
</comment>
<feature type="compositionally biased region" description="Polar residues" evidence="3">
    <location>
        <begin position="553"/>
        <end position="565"/>
    </location>
</feature>
<dbReference type="EMBL" id="CAJVPK010000312">
    <property type="protein sequence ID" value="CAG8492473.1"/>
    <property type="molecule type" value="Genomic_DNA"/>
</dbReference>
<feature type="compositionally biased region" description="Low complexity" evidence="3">
    <location>
        <begin position="715"/>
        <end position="738"/>
    </location>
</feature>
<dbReference type="Proteomes" id="UP000789706">
    <property type="component" value="Unassembled WGS sequence"/>
</dbReference>
<feature type="compositionally biased region" description="Polar residues" evidence="3">
    <location>
        <begin position="676"/>
        <end position="689"/>
    </location>
</feature>
<feature type="region of interest" description="Disordered" evidence="3">
    <location>
        <begin position="469"/>
        <end position="492"/>
    </location>
</feature>
<dbReference type="Gene3D" id="2.120.10.80">
    <property type="entry name" value="Kelch-type beta propeller"/>
    <property type="match status" value="1"/>
</dbReference>
<gene>
    <name evidence="4" type="ORF">DEBURN_LOCUS4251</name>
</gene>
<evidence type="ECO:0000256" key="3">
    <source>
        <dbReference type="SAM" id="MobiDB-lite"/>
    </source>
</evidence>
<dbReference type="PANTHER" id="PTHR46093">
    <property type="entry name" value="ACYL-COA-BINDING DOMAIN-CONTAINING PROTEIN 5"/>
    <property type="match status" value="1"/>
</dbReference>
<name>A0A9N8WN90_9GLOM</name>
<organism evidence="4 5">
    <name type="scientific">Diversispora eburnea</name>
    <dbReference type="NCBI Taxonomy" id="1213867"/>
    <lineage>
        <taxon>Eukaryota</taxon>
        <taxon>Fungi</taxon>
        <taxon>Fungi incertae sedis</taxon>
        <taxon>Mucoromycota</taxon>
        <taxon>Glomeromycotina</taxon>
        <taxon>Glomeromycetes</taxon>
        <taxon>Diversisporales</taxon>
        <taxon>Diversisporaceae</taxon>
        <taxon>Diversispora</taxon>
    </lineage>
</organism>
<accession>A0A9N8WN90</accession>
<evidence type="ECO:0000313" key="5">
    <source>
        <dbReference type="Proteomes" id="UP000789706"/>
    </source>
</evidence>
<feature type="compositionally biased region" description="Low complexity" evidence="3">
    <location>
        <begin position="697"/>
        <end position="707"/>
    </location>
</feature>
<dbReference type="OrthoDB" id="2446102at2759"/>
<dbReference type="Pfam" id="PF24681">
    <property type="entry name" value="Kelch_KLHDC2_KLHL20_DRC7"/>
    <property type="match status" value="1"/>
</dbReference>
<dbReference type="PANTHER" id="PTHR46093:SF18">
    <property type="entry name" value="FIBRONECTIN TYPE-III DOMAIN-CONTAINING PROTEIN"/>
    <property type="match status" value="1"/>
</dbReference>
<keyword evidence="1" id="KW-0880">Kelch repeat</keyword>
<sequence length="738" mass="82110">MDLFLNSDSQVELLAILISSKRNISLRLKSVSYDCFEGKLSPPIGQFISLQDLYIKDCYGLHESGSLILTSPEQGITIFNNNFNELRRFSFDCGKGLDANELLCTISENGGVVKEEEIRNLAGLRIERMRQASRLLPFKSETITFAVEPRYQHNSLLVGNNLFLLGGLSETSGTEKEMFFIDLTKSFKANNPPWEDITSYSPIPIDFYHGTSISVNASTIYIFGGEGNNKNNSNFVYRFSIESEGQTVSWNDQLETTGTLPSTNRYGISSAFDPSTGDIYIFGGKSIDEKENPIFHNDLFKFNYNQLTWEIMSNDSSPTKRYDYTSTMVRGYIFYIGGIEQDDKNSTRFVDINKVYIYNTNDDTWGDYLTSGDKIGNRTGHSASATSDDNIIIYGGSESIDSLTAVQPLLAVLDVVNLKWSAPSVIISNGMGEDLPALAYHSAVIRGDYMIISYGAIGIWYYYRKKKKSDDNDTLSKDSSSDNNVRRNYNDTNTMSILSDKSTLSTKSRTIDYDESTIVARTTTIAVDKGDAHEVSVQNQDQTDYSYQPQQYISGSESQTDQTPSPNNPNQIYHPIPNIPIPNLSYPSQQYISGSGSQIDQPPSPTTLNPNNPNQIYPPISNIPNLSYTPSPTPHINLTYNPTIPNPNVSYTPRNTNPVITYNYAAVPIQHIPNVSDMTQDPSQDSSRGTPLIPQDSTNNSSNTSPNILLSQPFNPDNNPGSNPESNPESNPDIDFNN</sequence>
<evidence type="ECO:0000256" key="1">
    <source>
        <dbReference type="ARBA" id="ARBA00022441"/>
    </source>
</evidence>
<feature type="region of interest" description="Disordered" evidence="3">
    <location>
        <begin position="553"/>
        <end position="628"/>
    </location>
</feature>
<feature type="compositionally biased region" description="Basic and acidic residues" evidence="3">
    <location>
        <begin position="469"/>
        <end position="489"/>
    </location>
</feature>
<feature type="region of interest" description="Disordered" evidence="3">
    <location>
        <begin position="675"/>
        <end position="738"/>
    </location>
</feature>
<dbReference type="AlphaFoldDB" id="A0A9N8WN90"/>
<feature type="compositionally biased region" description="Low complexity" evidence="3">
    <location>
        <begin position="606"/>
        <end position="625"/>
    </location>
</feature>
<keyword evidence="2" id="KW-0677">Repeat</keyword>
<evidence type="ECO:0000313" key="4">
    <source>
        <dbReference type="EMBL" id="CAG8492473.1"/>
    </source>
</evidence>
<reference evidence="4" key="1">
    <citation type="submission" date="2021-06" db="EMBL/GenBank/DDBJ databases">
        <authorList>
            <person name="Kallberg Y."/>
            <person name="Tangrot J."/>
            <person name="Rosling A."/>
        </authorList>
    </citation>
    <scope>NUCLEOTIDE SEQUENCE</scope>
    <source>
        <strain evidence="4">AZ414A</strain>
    </source>
</reference>
<feature type="compositionally biased region" description="Low complexity" evidence="3">
    <location>
        <begin position="568"/>
        <end position="599"/>
    </location>
</feature>
<evidence type="ECO:0000256" key="2">
    <source>
        <dbReference type="ARBA" id="ARBA00022737"/>
    </source>
</evidence>
<keyword evidence="5" id="KW-1185">Reference proteome</keyword>
<dbReference type="InterPro" id="IPR015915">
    <property type="entry name" value="Kelch-typ_b-propeller"/>
</dbReference>
<proteinExistence type="predicted"/>